<proteinExistence type="predicted"/>
<reference evidence="2" key="1">
    <citation type="journal article" date="2010" name="FEMS Microbiol. Lett.">
        <title>The mitochondrial genome of the wood-degrading basidiomycete Trametes cingulata.</title>
        <authorList>
            <person name="Haridas S."/>
            <person name="Gantt J.S."/>
        </authorList>
    </citation>
    <scope>NUCLEOTIDE SEQUENCE</scope>
    <source>
        <strain evidence="2">ATCC 26747</strain>
    </source>
</reference>
<accession>D3YNL4</accession>
<dbReference type="AlphaFoldDB" id="D3YNL4"/>
<name>D3YNL4_9APHY</name>
<protein>
    <submittedName>
        <fullName evidence="2">Uncharacterized protein</fullName>
    </submittedName>
</protein>
<keyword evidence="1" id="KW-0812">Transmembrane</keyword>
<dbReference type="RefSeq" id="YP_003495093.1">
    <property type="nucleotide sequence ID" value="NC_013933.1"/>
</dbReference>
<keyword evidence="2" id="KW-0496">Mitochondrion</keyword>
<keyword evidence="1" id="KW-1133">Transmembrane helix</keyword>
<keyword evidence="1" id="KW-0472">Membrane</keyword>
<feature type="transmembrane region" description="Helical" evidence="1">
    <location>
        <begin position="111"/>
        <end position="134"/>
    </location>
</feature>
<sequence>MNIDVKSNHLFNMPIFTNFQKMKIIIIISIKKNKIKTNKIKNISMFSITNIFNKKDLFLGLKKAYTVSLLPAKIEVFYSSIIMRIFRVIGGICLVLILTGRYVIFYKELQILIMIFALLHSILIISISLIKLFYGLYVIIKKPNVFEVRNSPINQSATHIARLLVCAKWGCGAVAGTTGILTSAITYDTILEATGREKVFLPTIAKAFNHFFGEPMNTENYQNLNKGLSVTPAPEGFNPVEFKKSYDQMSANEKQAVIDIVENERKSRAGK</sequence>
<dbReference type="EMBL" id="GU723273">
    <property type="protein sequence ID" value="ADD21056.1"/>
    <property type="molecule type" value="Genomic_DNA"/>
</dbReference>
<geneLocation type="mitochondrion" evidence="2"/>
<organism evidence="2">
    <name type="scientific">Trametes cingulata</name>
    <dbReference type="NCBI Taxonomy" id="575983"/>
    <lineage>
        <taxon>Eukaryota</taxon>
        <taxon>Fungi</taxon>
        <taxon>Dikarya</taxon>
        <taxon>Basidiomycota</taxon>
        <taxon>Agaricomycotina</taxon>
        <taxon>Agaricomycetes</taxon>
        <taxon>Polyporales</taxon>
        <taxon>Polyporaceae</taxon>
        <taxon>Trametes</taxon>
    </lineage>
</organism>
<evidence type="ECO:0000256" key="1">
    <source>
        <dbReference type="SAM" id="Phobius"/>
    </source>
</evidence>
<dbReference type="GeneID" id="8847201"/>
<evidence type="ECO:0000313" key="2">
    <source>
        <dbReference type="EMBL" id="ADD21056.1"/>
    </source>
</evidence>
<feature type="transmembrane region" description="Helical" evidence="1">
    <location>
        <begin position="85"/>
        <end position="105"/>
    </location>
</feature>